<dbReference type="RefSeq" id="XP_068365306.1">
    <property type="nucleotide sequence ID" value="XM_068500018.1"/>
</dbReference>
<comment type="caution">
    <text evidence="1">The sequence shown here is derived from an EMBL/GenBank/DDBJ whole genome shotgun (WGS) entry which is preliminary data.</text>
</comment>
<keyword evidence="2" id="KW-1185">Reference proteome</keyword>
<dbReference type="EMBL" id="MLAK01000570">
    <property type="protein sequence ID" value="OHT12170.1"/>
    <property type="molecule type" value="Genomic_DNA"/>
</dbReference>
<name>A0A1J4KM05_9EUKA</name>
<dbReference type="Proteomes" id="UP000179807">
    <property type="component" value="Unassembled WGS sequence"/>
</dbReference>
<gene>
    <name evidence="1" type="ORF">TRFO_18171</name>
</gene>
<dbReference type="VEuPathDB" id="TrichDB:TRFO_18171"/>
<proteinExistence type="predicted"/>
<sequence>MNIQFKNSEANQPVSRTILVDELHHSSNDCIDPFEMEISRMTEAQKYSYRDHIFLQVKDSIQSGQLISPNDNIFMIKQNISILTILASHDVIIPTDIFFFIFNFSSHHSLIDSVFLFMKSAFLVNPKLAEQLFQNRSINIQYFIDRFGMPFDESHRDLVLLLVETSKNICEELISLGIIDKIQSSICTTIKMNQDFTHFWCLSYSILNAFVKSCSPNSVLFLSILDLCYLMLTEFYYQNSRSAVFESMKCIQSILSKVDDKRFFENVSNFLNFFDKILTFHDNVSETQLTIEIVAILGTNKNGIDLFNNNYIHHLLDIALTWTPNDFEVPLSIFIKLVTHVLRFHPKFITVISQTPIFSLAYLQFKEGEMNTKETSTLFFARLCNQTFFSNVIDFFENNPVVYEMFCMLEADIPTKTKINTVYGLTSLAANLKKFGRISPNIIAQFTDESSLEAFNLIKNDENADLRNACVSLDQNVNILINDI</sequence>
<organism evidence="1 2">
    <name type="scientific">Tritrichomonas foetus</name>
    <dbReference type="NCBI Taxonomy" id="1144522"/>
    <lineage>
        <taxon>Eukaryota</taxon>
        <taxon>Metamonada</taxon>
        <taxon>Parabasalia</taxon>
        <taxon>Tritrichomonadida</taxon>
        <taxon>Tritrichomonadidae</taxon>
        <taxon>Tritrichomonas</taxon>
    </lineage>
</organism>
<dbReference type="GeneID" id="94834722"/>
<dbReference type="AlphaFoldDB" id="A0A1J4KM05"/>
<reference evidence="1" key="1">
    <citation type="submission" date="2016-10" db="EMBL/GenBank/DDBJ databases">
        <authorList>
            <person name="Benchimol M."/>
            <person name="Almeida L.G."/>
            <person name="Vasconcelos A.T."/>
            <person name="Perreira-Neves A."/>
            <person name="Rosa I.A."/>
            <person name="Tasca T."/>
            <person name="Bogo M.R."/>
            <person name="de Souza W."/>
        </authorList>
    </citation>
    <scope>NUCLEOTIDE SEQUENCE [LARGE SCALE GENOMIC DNA]</scope>
    <source>
        <strain evidence="1">K</strain>
    </source>
</reference>
<protein>
    <submittedName>
        <fullName evidence="1">Uncharacterized protein</fullName>
    </submittedName>
</protein>
<evidence type="ECO:0000313" key="1">
    <source>
        <dbReference type="EMBL" id="OHT12170.1"/>
    </source>
</evidence>
<evidence type="ECO:0000313" key="2">
    <source>
        <dbReference type="Proteomes" id="UP000179807"/>
    </source>
</evidence>
<accession>A0A1J4KM05</accession>